<keyword evidence="3" id="KW-1185">Reference proteome</keyword>
<dbReference type="eggNOG" id="arCOG01403">
    <property type="taxonomic scope" value="Archaea"/>
</dbReference>
<dbReference type="KEGG" id="rci:RCIX1464"/>
<reference evidence="2 3" key="1">
    <citation type="journal article" date="2006" name="Science">
        <title>Genome of rice cluster I archaea -- the key methane producers in the rice rhizosphere.</title>
        <authorList>
            <person name="Erkel C."/>
            <person name="Kube M."/>
            <person name="Reinhardt R."/>
            <person name="Liesack W."/>
        </authorList>
    </citation>
    <scope>NUCLEOTIDE SEQUENCE [LARGE SCALE GENOMIC DNA]</scope>
    <source>
        <strain evidence="3">DSM 22066 / NBRC 105507 / MRE50</strain>
    </source>
</reference>
<dbReference type="PATRIC" id="fig|351160.9.peg.1542"/>
<dbReference type="GeneID" id="5144515"/>
<proteinExistence type="predicted"/>
<accession>Q0W4G4</accession>
<dbReference type="Pfam" id="PF13439">
    <property type="entry name" value="Glyco_transf_4"/>
    <property type="match status" value="1"/>
</dbReference>
<dbReference type="InterPro" id="IPR028098">
    <property type="entry name" value="Glyco_trans_4-like_N"/>
</dbReference>
<name>Q0W4G4_METAR</name>
<dbReference type="EMBL" id="AM114193">
    <property type="protein sequence ID" value="CAJ36729.1"/>
    <property type="molecule type" value="Genomic_DNA"/>
</dbReference>
<dbReference type="Proteomes" id="UP000000663">
    <property type="component" value="Chromosome"/>
</dbReference>
<evidence type="ECO:0000313" key="2">
    <source>
        <dbReference type="EMBL" id="CAJ36729.1"/>
    </source>
</evidence>
<dbReference type="STRING" id="351160.RCIX1464"/>
<dbReference type="RefSeq" id="WP_012035824.1">
    <property type="nucleotide sequence ID" value="NC_009464.1"/>
</dbReference>
<dbReference type="Gene3D" id="3.40.50.2000">
    <property type="entry name" value="Glycogen Phosphorylase B"/>
    <property type="match status" value="2"/>
</dbReference>
<dbReference type="AlphaFoldDB" id="Q0W4G4"/>
<dbReference type="SUPFAM" id="SSF53756">
    <property type="entry name" value="UDP-Glycosyltransferase/glycogen phosphorylase"/>
    <property type="match status" value="1"/>
</dbReference>
<dbReference type="OrthoDB" id="132546at2157"/>
<protein>
    <submittedName>
        <fullName evidence="2">Predicted glycosyltransferase</fullName>
    </submittedName>
</protein>
<organism evidence="2 3">
    <name type="scientific">Methanocella arvoryzae (strain DSM 22066 / NBRC 105507 / MRE50)</name>
    <dbReference type="NCBI Taxonomy" id="351160"/>
    <lineage>
        <taxon>Archaea</taxon>
        <taxon>Methanobacteriati</taxon>
        <taxon>Methanobacteriota</taxon>
        <taxon>Stenosarchaea group</taxon>
        <taxon>Methanomicrobia</taxon>
        <taxon>Methanocellales</taxon>
        <taxon>Methanocellaceae</taxon>
        <taxon>Methanocella</taxon>
    </lineage>
</organism>
<sequence length="359" mass="41418">MAEDKRLKKIDLIGHYPPPYGGIQVHIQRLQTYLEDNGYTCIVYDFNGTVKRKNIIDIKHNLPSCFLLNGDIINYHAAGMTLSNSLAIIFFRFISFINGKTFLITYHSMRNNLLFYNNLTRIVAKLFLRLTPYFIVVNQDIKDRLVSLNVNSENVKIISPFFPPVINSSDIELVPSHVWDFINSHHPIISANASSISFYFEEDLYGIDMCVELCKSLIESYPNIGFIFSLAKLNNVDYFEKLKSRLQGIENNFLFLIGPYPFYPILLKSHIFVRPTNSDGDAVSIWESLFFKIPTIASDCVSRPAGTIIFKNRNNLDLLNKTIMVLSEYDKYKMKVESLQINHNGKQYIDFYNLILSNK</sequence>
<evidence type="ECO:0000313" key="3">
    <source>
        <dbReference type="Proteomes" id="UP000000663"/>
    </source>
</evidence>
<evidence type="ECO:0000259" key="1">
    <source>
        <dbReference type="Pfam" id="PF13439"/>
    </source>
</evidence>
<gene>
    <name evidence="2" type="ORF">RCIX1464</name>
</gene>
<feature type="domain" description="Glycosyltransferase subfamily 4-like N-terminal" evidence="1">
    <location>
        <begin position="20"/>
        <end position="160"/>
    </location>
</feature>